<feature type="non-terminal residue" evidence="2">
    <location>
        <position position="1"/>
    </location>
</feature>
<reference evidence="2" key="1">
    <citation type="submission" date="2020-02" db="EMBL/GenBank/DDBJ databases">
        <authorList>
            <person name="Meier V. D."/>
        </authorList>
    </citation>
    <scope>NUCLEOTIDE SEQUENCE</scope>
    <source>
        <strain evidence="2">AVDCRST_MAG44</strain>
    </source>
</reference>
<protein>
    <submittedName>
        <fullName evidence="2">Citrate synthase (Si)</fullName>
        <ecNumber evidence="2">2.3.3.1</ecNumber>
    </submittedName>
</protein>
<name>A0A6J4S0R6_9SPHN</name>
<organism evidence="2">
    <name type="scientific">uncultured Sphingomonas sp</name>
    <dbReference type="NCBI Taxonomy" id="158754"/>
    <lineage>
        <taxon>Bacteria</taxon>
        <taxon>Pseudomonadati</taxon>
        <taxon>Pseudomonadota</taxon>
        <taxon>Alphaproteobacteria</taxon>
        <taxon>Sphingomonadales</taxon>
        <taxon>Sphingomonadaceae</taxon>
        <taxon>Sphingomonas</taxon>
        <taxon>environmental samples</taxon>
    </lineage>
</organism>
<dbReference type="EMBL" id="CADCVY010000001">
    <property type="protein sequence ID" value="CAA9486897.1"/>
    <property type="molecule type" value="Genomic_DNA"/>
</dbReference>
<dbReference type="EC" id="2.3.3.1" evidence="2"/>
<gene>
    <name evidence="2" type="ORF">AVDCRST_MAG44-1</name>
</gene>
<keyword evidence="2" id="KW-0012">Acyltransferase</keyword>
<feature type="non-terminal residue" evidence="2">
    <location>
        <position position="80"/>
    </location>
</feature>
<dbReference type="GO" id="GO:0036440">
    <property type="term" value="F:citrate synthase activity"/>
    <property type="evidence" value="ECO:0007669"/>
    <property type="project" value="UniProtKB-EC"/>
</dbReference>
<evidence type="ECO:0000313" key="2">
    <source>
        <dbReference type="EMBL" id="CAA9486897.1"/>
    </source>
</evidence>
<feature type="region of interest" description="Disordered" evidence="1">
    <location>
        <begin position="1"/>
        <end position="31"/>
    </location>
</feature>
<accession>A0A6J4S0R6</accession>
<feature type="compositionally biased region" description="Basic and acidic residues" evidence="1">
    <location>
        <begin position="1"/>
        <end position="11"/>
    </location>
</feature>
<feature type="region of interest" description="Disordered" evidence="1">
    <location>
        <begin position="58"/>
        <end position="80"/>
    </location>
</feature>
<keyword evidence="2" id="KW-0808">Transferase</keyword>
<dbReference type="AlphaFoldDB" id="A0A6J4S0R6"/>
<proteinExistence type="predicted"/>
<evidence type="ECO:0000256" key="1">
    <source>
        <dbReference type="SAM" id="MobiDB-lite"/>
    </source>
</evidence>
<sequence>DREDREADGERLGLQLQGDRRLGGPRGGRHSQALCRHRHVHLRSWLHVDRQLPERDHLYRWGERHSPPPRLSDRPAGRTL</sequence>